<dbReference type="NCBIfam" id="TIGR00797">
    <property type="entry name" value="matE"/>
    <property type="match status" value="1"/>
</dbReference>
<organism evidence="14 15">
    <name type="scientific">Paenisporosarcina antarctica</name>
    <dbReference type="NCBI Taxonomy" id="417367"/>
    <lineage>
        <taxon>Bacteria</taxon>
        <taxon>Bacillati</taxon>
        <taxon>Bacillota</taxon>
        <taxon>Bacilli</taxon>
        <taxon>Bacillales</taxon>
        <taxon>Caryophanaceae</taxon>
        <taxon>Paenisporosarcina</taxon>
    </lineage>
</organism>
<feature type="transmembrane region" description="Helical" evidence="13">
    <location>
        <begin position="133"/>
        <end position="150"/>
    </location>
</feature>
<evidence type="ECO:0000256" key="3">
    <source>
        <dbReference type="ARBA" id="ARBA00010199"/>
    </source>
</evidence>
<dbReference type="PANTHER" id="PTHR43298:SF2">
    <property type="entry name" value="FMN_FAD EXPORTER YEEO-RELATED"/>
    <property type="match status" value="1"/>
</dbReference>
<feature type="transmembrane region" description="Helical" evidence="13">
    <location>
        <begin position="319"/>
        <end position="340"/>
    </location>
</feature>
<comment type="similarity">
    <text evidence="3">Belongs to the multi antimicrobial extrusion (MATE) (TC 2.A.66.1) family.</text>
</comment>
<feature type="transmembrane region" description="Helical" evidence="13">
    <location>
        <begin position="93"/>
        <end position="113"/>
    </location>
</feature>
<evidence type="ECO:0000256" key="1">
    <source>
        <dbReference type="ARBA" id="ARBA00003408"/>
    </source>
</evidence>
<protein>
    <recommendedName>
        <fullName evidence="4">Probable multidrug resistance protein NorM</fullName>
    </recommendedName>
    <alternativeName>
        <fullName evidence="12">Multidrug-efflux transporter</fullName>
    </alternativeName>
</protein>
<feature type="transmembrane region" description="Helical" evidence="13">
    <location>
        <begin position="352"/>
        <end position="369"/>
    </location>
</feature>
<evidence type="ECO:0000313" key="14">
    <source>
        <dbReference type="EMBL" id="QBP41171.1"/>
    </source>
</evidence>
<comment type="function">
    <text evidence="1">Multidrug efflux pump.</text>
</comment>
<sequence>MYETTQLKEKWSLMFKIVFPILVTQVALYLISFFDILMSSRYGSEDLAGVAIGSSLWIPVYTGLAGILIAITPIVAQLVGAKKKDEVRLIVQQGLLLSLALSIFISIGLFFVLEPILQIMTLEIRVEKIAKSYLLAMIIGIIPLFAYTVLRSYMDALGKTRVTMIITLLSAPINVCFNYVLIFGKFGFPELGGAGAGYASAITYWLVFLITVGIAHKQRPFQQYELFKNWQRVQFSKWKDISTIGIPIGLSIFAETSIFSAVTLMMSTYSTEVISAHQIALNFTSLLYMIPLSISFGATVLIGYEVGAKRFKDAQTYSWLSVSTAILFSFFSACILFFFREQIAGIYTTDETVIQLTVQFFVFAALFQLSDAIQAPVQGALRGYKDVNVTFIMAIISYWVIGLPIGYLLSKFTDFGPFGYWIGLIVGLTAGAITLTYRLIRIQRKKQDAAH</sequence>
<dbReference type="GO" id="GO:0042910">
    <property type="term" value="F:xenobiotic transmembrane transporter activity"/>
    <property type="evidence" value="ECO:0007669"/>
    <property type="project" value="InterPro"/>
</dbReference>
<dbReference type="GO" id="GO:0005886">
    <property type="term" value="C:plasma membrane"/>
    <property type="evidence" value="ECO:0007669"/>
    <property type="project" value="UniProtKB-SubCell"/>
</dbReference>
<feature type="transmembrane region" description="Helical" evidence="13">
    <location>
        <begin position="195"/>
        <end position="215"/>
    </location>
</feature>
<evidence type="ECO:0000256" key="9">
    <source>
        <dbReference type="ARBA" id="ARBA00022989"/>
    </source>
</evidence>
<dbReference type="KEGG" id="panc:E2636_08515"/>
<dbReference type="Proteomes" id="UP000294292">
    <property type="component" value="Chromosome"/>
</dbReference>
<evidence type="ECO:0000256" key="13">
    <source>
        <dbReference type="SAM" id="Phobius"/>
    </source>
</evidence>
<evidence type="ECO:0000256" key="5">
    <source>
        <dbReference type="ARBA" id="ARBA00022448"/>
    </source>
</evidence>
<accession>A0A4P6ZXJ1</accession>
<keyword evidence="6" id="KW-0050">Antiport</keyword>
<dbReference type="EMBL" id="CP038015">
    <property type="protein sequence ID" value="QBP41171.1"/>
    <property type="molecule type" value="Genomic_DNA"/>
</dbReference>
<dbReference type="GO" id="GO:0006811">
    <property type="term" value="P:monoatomic ion transport"/>
    <property type="evidence" value="ECO:0007669"/>
    <property type="project" value="UniProtKB-KW"/>
</dbReference>
<keyword evidence="10" id="KW-0406">Ion transport</keyword>
<evidence type="ECO:0000256" key="12">
    <source>
        <dbReference type="ARBA" id="ARBA00031636"/>
    </source>
</evidence>
<evidence type="ECO:0000256" key="2">
    <source>
        <dbReference type="ARBA" id="ARBA00004651"/>
    </source>
</evidence>
<proteinExistence type="inferred from homology"/>
<comment type="subcellular location">
    <subcellularLocation>
        <location evidence="2">Cell membrane</location>
        <topology evidence="2">Multi-pass membrane protein</topology>
    </subcellularLocation>
</comment>
<dbReference type="PIRSF" id="PIRSF006603">
    <property type="entry name" value="DinF"/>
    <property type="match status" value="1"/>
</dbReference>
<dbReference type="CDD" id="cd13131">
    <property type="entry name" value="MATE_NorM_like"/>
    <property type="match status" value="1"/>
</dbReference>
<dbReference type="InterPro" id="IPR002528">
    <property type="entry name" value="MATE_fam"/>
</dbReference>
<evidence type="ECO:0000256" key="8">
    <source>
        <dbReference type="ARBA" id="ARBA00022692"/>
    </source>
</evidence>
<feature type="transmembrane region" description="Helical" evidence="13">
    <location>
        <begin position="389"/>
        <end position="408"/>
    </location>
</feature>
<feature type="transmembrane region" description="Helical" evidence="13">
    <location>
        <begin position="58"/>
        <end position="81"/>
    </location>
</feature>
<reference evidence="14 15" key="1">
    <citation type="submission" date="2019-03" db="EMBL/GenBank/DDBJ databases">
        <title>Complete genome sequence of Paenisporosarcina antarctica CGMCC 1.6503T.</title>
        <authorList>
            <person name="Rong J.-C."/>
            <person name="Chi N.-Y."/>
            <person name="Zhang Q.-F."/>
        </authorList>
    </citation>
    <scope>NUCLEOTIDE SEQUENCE [LARGE SCALE GENOMIC DNA]</scope>
    <source>
        <strain evidence="14 15">CGMCC 1.6503</strain>
    </source>
</reference>
<keyword evidence="11 13" id="KW-0472">Membrane</keyword>
<dbReference type="AlphaFoldDB" id="A0A4P6ZXJ1"/>
<dbReference type="Pfam" id="PF01554">
    <property type="entry name" value="MatE"/>
    <property type="match status" value="2"/>
</dbReference>
<evidence type="ECO:0000256" key="7">
    <source>
        <dbReference type="ARBA" id="ARBA00022475"/>
    </source>
</evidence>
<keyword evidence="9 13" id="KW-1133">Transmembrane helix</keyword>
<evidence type="ECO:0000256" key="10">
    <source>
        <dbReference type="ARBA" id="ARBA00023065"/>
    </source>
</evidence>
<keyword evidence="5" id="KW-0813">Transport</keyword>
<dbReference type="InterPro" id="IPR050222">
    <property type="entry name" value="MATE_MdtK"/>
</dbReference>
<keyword evidence="15" id="KW-1185">Reference proteome</keyword>
<name>A0A4P6ZXJ1_9BACL</name>
<feature type="transmembrane region" description="Helical" evidence="13">
    <location>
        <begin position="17"/>
        <end position="38"/>
    </location>
</feature>
<keyword evidence="8 13" id="KW-0812">Transmembrane</keyword>
<dbReference type="RefSeq" id="WP_134209822.1">
    <property type="nucleotide sequence ID" value="NZ_CP038015.1"/>
</dbReference>
<evidence type="ECO:0000256" key="11">
    <source>
        <dbReference type="ARBA" id="ARBA00023136"/>
    </source>
</evidence>
<evidence type="ECO:0000256" key="4">
    <source>
        <dbReference type="ARBA" id="ARBA00020268"/>
    </source>
</evidence>
<evidence type="ECO:0000256" key="6">
    <source>
        <dbReference type="ARBA" id="ARBA00022449"/>
    </source>
</evidence>
<evidence type="ECO:0000313" key="15">
    <source>
        <dbReference type="Proteomes" id="UP000294292"/>
    </source>
</evidence>
<feature type="transmembrane region" description="Helical" evidence="13">
    <location>
        <begin position="244"/>
        <end position="266"/>
    </location>
</feature>
<feature type="transmembrane region" description="Helical" evidence="13">
    <location>
        <begin position="420"/>
        <end position="440"/>
    </location>
</feature>
<feature type="transmembrane region" description="Helical" evidence="13">
    <location>
        <begin position="286"/>
        <end position="307"/>
    </location>
</feature>
<keyword evidence="7" id="KW-1003">Cell membrane</keyword>
<dbReference type="PANTHER" id="PTHR43298">
    <property type="entry name" value="MULTIDRUG RESISTANCE PROTEIN NORM-RELATED"/>
    <property type="match status" value="1"/>
</dbReference>
<gene>
    <name evidence="14" type="ORF">E2636_08515</name>
</gene>
<dbReference type="OrthoDB" id="9780160at2"/>
<dbReference type="InterPro" id="IPR048279">
    <property type="entry name" value="MdtK-like"/>
</dbReference>
<feature type="transmembrane region" description="Helical" evidence="13">
    <location>
        <begin position="162"/>
        <end position="183"/>
    </location>
</feature>
<dbReference type="GO" id="GO:0015297">
    <property type="term" value="F:antiporter activity"/>
    <property type="evidence" value="ECO:0007669"/>
    <property type="project" value="UniProtKB-KW"/>
</dbReference>